<evidence type="ECO:0000313" key="4">
    <source>
        <dbReference type="Proteomes" id="UP001634393"/>
    </source>
</evidence>
<accession>A0ABD3T8W2</accession>
<comment type="caution">
    <text evidence="3">The sequence shown here is derived from an EMBL/GenBank/DDBJ whole genome shotgun (WGS) entry which is preliminary data.</text>
</comment>
<feature type="region of interest" description="Disordered" evidence="1">
    <location>
        <begin position="1"/>
        <end position="107"/>
    </location>
</feature>
<dbReference type="AlphaFoldDB" id="A0ABD3T8W2"/>
<sequence length="352" mass="38317">MDNQNPRSSTFPTENIGNTVDYQNPRSSTSPTENIGNTMDNQNTSPNEDQIPGKNQEDVPSTSRPNDPTRVRSLADLHGGCLSGSSNSRRHPAAGIPTGNIGGGPSDEIQAETTGENSLESLIEGFAGKKTRMEVAKSLNMSVSSFDKLRKNLDIRVWPRVNKKTKLTDKLSSAAILSLPISSNAASNDAESNTAESNAAAIPSAALVSLLAGSSNPTNTLALTNLPSSSSFRRDGDEFRFLCINDKPDRMKMELRNLNVNAIKVRANYKTPNGNWRLAKFTIDKNTTYNQLSEILLSKLVPVPQKMRIVYEDCSGDFVVLGDDEDMIICLDDCGRLINLVIRENDLDGARL</sequence>
<dbReference type="EMBL" id="JBJXBP010000004">
    <property type="protein sequence ID" value="KAL3833066.1"/>
    <property type="molecule type" value="Genomic_DNA"/>
</dbReference>
<name>A0ABD3T8W2_9LAMI</name>
<dbReference type="InterPro" id="IPR053793">
    <property type="entry name" value="PB1-like"/>
</dbReference>
<reference evidence="3 4" key="1">
    <citation type="submission" date="2024-12" db="EMBL/GenBank/DDBJ databases">
        <title>The unique morphological basis and parallel evolutionary history of personate flowers in Penstemon.</title>
        <authorList>
            <person name="Depatie T.H."/>
            <person name="Wessinger C.A."/>
        </authorList>
    </citation>
    <scope>NUCLEOTIDE SEQUENCE [LARGE SCALE GENOMIC DNA]</scope>
    <source>
        <strain evidence="3">WTNN_2</strain>
        <tissue evidence="3">Leaf</tissue>
    </source>
</reference>
<feature type="domain" description="PB1" evidence="2">
    <location>
        <begin position="262"/>
        <end position="345"/>
    </location>
</feature>
<evidence type="ECO:0000256" key="1">
    <source>
        <dbReference type="SAM" id="MobiDB-lite"/>
    </source>
</evidence>
<keyword evidence="4" id="KW-1185">Reference proteome</keyword>
<evidence type="ECO:0000259" key="2">
    <source>
        <dbReference type="PROSITE" id="PS51745"/>
    </source>
</evidence>
<feature type="compositionally biased region" description="Polar residues" evidence="1">
    <location>
        <begin position="1"/>
        <end position="48"/>
    </location>
</feature>
<proteinExistence type="predicted"/>
<evidence type="ECO:0000313" key="3">
    <source>
        <dbReference type="EMBL" id="KAL3833066.1"/>
    </source>
</evidence>
<dbReference type="PROSITE" id="PS51745">
    <property type="entry name" value="PB1"/>
    <property type="match status" value="1"/>
</dbReference>
<gene>
    <name evidence="3" type="ORF">ACJIZ3_007802</name>
</gene>
<organism evidence="3 4">
    <name type="scientific">Penstemon smallii</name>
    <dbReference type="NCBI Taxonomy" id="265156"/>
    <lineage>
        <taxon>Eukaryota</taxon>
        <taxon>Viridiplantae</taxon>
        <taxon>Streptophyta</taxon>
        <taxon>Embryophyta</taxon>
        <taxon>Tracheophyta</taxon>
        <taxon>Spermatophyta</taxon>
        <taxon>Magnoliopsida</taxon>
        <taxon>eudicotyledons</taxon>
        <taxon>Gunneridae</taxon>
        <taxon>Pentapetalae</taxon>
        <taxon>asterids</taxon>
        <taxon>lamiids</taxon>
        <taxon>Lamiales</taxon>
        <taxon>Plantaginaceae</taxon>
        <taxon>Cheloneae</taxon>
        <taxon>Penstemon</taxon>
    </lineage>
</organism>
<dbReference type="Proteomes" id="UP001634393">
    <property type="component" value="Unassembled WGS sequence"/>
</dbReference>
<dbReference type="SUPFAM" id="SSF54277">
    <property type="entry name" value="CAD &amp; PB1 domains"/>
    <property type="match status" value="1"/>
</dbReference>
<dbReference type="Gene3D" id="3.10.20.90">
    <property type="entry name" value="Phosphatidylinositol 3-kinase Catalytic Subunit, Chain A, domain 1"/>
    <property type="match status" value="1"/>
</dbReference>
<protein>
    <recommendedName>
        <fullName evidence="2">PB1 domain-containing protein</fullName>
    </recommendedName>
</protein>